<gene>
    <name evidence="2" type="ORF">Pma05_67180</name>
</gene>
<name>A0ABQ4EZQ2_9ACTN</name>
<dbReference type="Proteomes" id="UP000621500">
    <property type="component" value="Unassembled WGS sequence"/>
</dbReference>
<dbReference type="RefSeq" id="WP_203861474.1">
    <property type="nucleotide sequence ID" value="NZ_BAAAZQ010000020.1"/>
</dbReference>
<reference evidence="2 3" key="1">
    <citation type="submission" date="2021-01" db="EMBL/GenBank/DDBJ databases">
        <title>Whole genome shotgun sequence of Plantactinospora mayteni NBRC 109088.</title>
        <authorList>
            <person name="Komaki H."/>
            <person name="Tamura T."/>
        </authorList>
    </citation>
    <scope>NUCLEOTIDE SEQUENCE [LARGE SCALE GENOMIC DNA]</scope>
    <source>
        <strain evidence="2 3">NBRC 109088</strain>
    </source>
</reference>
<dbReference type="EMBL" id="BONX01000050">
    <property type="protein sequence ID" value="GIH00146.1"/>
    <property type="molecule type" value="Genomic_DNA"/>
</dbReference>
<evidence type="ECO:0000313" key="3">
    <source>
        <dbReference type="Proteomes" id="UP000621500"/>
    </source>
</evidence>
<dbReference type="InterPro" id="IPR024983">
    <property type="entry name" value="CHAT_dom"/>
</dbReference>
<proteinExistence type="predicted"/>
<sequence>MPDGAAAQPSVRVHTRNAHGVLRLDLTAPATGARLAVRLVPADQLRRHCAELGNGLARIVERQRRAAPPSVRTAGEALAGLAALGRTFLFDVLADAAEDSGRLVGFLRAACPGWRTRPVPAPLLYVVAEPGHFFPWELLPLFDPAPPSLVRDQSELERVALAFTGFAATVERQDPDRTPPHPDLSGWPGRLAVRLVYHGGLPGARQELGFFRGRGRHIRLEGPYPADLDDWAAPTLAAQLCDPRLGVDGKRGVPADQVLHFACDCAARDEDPEAHGYLLADDRERELLVRLAELKSELVLHWTNGTSGGTPEKPLVFLNACGTAVMDPASAVSLLQPFQHNRNRGVIATAANVPDRVAAEVSRWFYTGLLTGTTVGQALHEAKWRLLEDRGSLLGLLYSLHGPADMRIRPLPAPVRSPSGGAG</sequence>
<evidence type="ECO:0000313" key="2">
    <source>
        <dbReference type="EMBL" id="GIH00146.1"/>
    </source>
</evidence>
<dbReference type="Pfam" id="PF12770">
    <property type="entry name" value="CHAT"/>
    <property type="match status" value="1"/>
</dbReference>
<protein>
    <recommendedName>
        <fullName evidence="1">CHAT domain-containing protein</fullName>
    </recommendedName>
</protein>
<organism evidence="2 3">
    <name type="scientific">Plantactinospora mayteni</name>
    <dbReference type="NCBI Taxonomy" id="566021"/>
    <lineage>
        <taxon>Bacteria</taxon>
        <taxon>Bacillati</taxon>
        <taxon>Actinomycetota</taxon>
        <taxon>Actinomycetes</taxon>
        <taxon>Micromonosporales</taxon>
        <taxon>Micromonosporaceae</taxon>
        <taxon>Plantactinospora</taxon>
    </lineage>
</organism>
<comment type="caution">
    <text evidence="2">The sequence shown here is derived from an EMBL/GenBank/DDBJ whole genome shotgun (WGS) entry which is preliminary data.</text>
</comment>
<evidence type="ECO:0000259" key="1">
    <source>
        <dbReference type="Pfam" id="PF12770"/>
    </source>
</evidence>
<feature type="domain" description="CHAT" evidence="1">
    <location>
        <begin position="257"/>
        <end position="390"/>
    </location>
</feature>
<accession>A0ABQ4EZQ2</accession>
<keyword evidence="3" id="KW-1185">Reference proteome</keyword>